<dbReference type="AlphaFoldDB" id="R7SGB2"/>
<sequence>MSATTHACGAASSPGIDDTDDSDENIDSIEGKMGYADYNNIEDLVLPTDERTRAAGSAGEDDAREEADVAEAMEVVSEGEVPGPATAPEHNVIELSSDDEGTSAIWGVRDASAIEYDTPWVQLLAKSRLSPGRASKEERERRTSMNAER</sequence>
<evidence type="ECO:0000256" key="1">
    <source>
        <dbReference type="SAM" id="MobiDB-lite"/>
    </source>
</evidence>
<dbReference type="EMBL" id="JH711594">
    <property type="protein sequence ID" value="EIW74129.1"/>
    <property type="molecule type" value="Genomic_DNA"/>
</dbReference>
<dbReference type="GeneID" id="19209737"/>
<feature type="region of interest" description="Disordered" evidence="1">
    <location>
        <begin position="1"/>
        <end position="33"/>
    </location>
</feature>
<reference evidence="3" key="1">
    <citation type="journal article" date="2012" name="Science">
        <title>The Paleozoic origin of enzymatic lignin decomposition reconstructed from 31 fungal genomes.</title>
        <authorList>
            <person name="Floudas D."/>
            <person name="Binder M."/>
            <person name="Riley R."/>
            <person name="Barry K."/>
            <person name="Blanchette R.A."/>
            <person name="Henrissat B."/>
            <person name="Martinez A.T."/>
            <person name="Otillar R."/>
            <person name="Spatafora J.W."/>
            <person name="Yadav J.S."/>
            <person name="Aerts A."/>
            <person name="Benoit I."/>
            <person name="Boyd A."/>
            <person name="Carlson A."/>
            <person name="Copeland A."/>
            <person name="Coutinho P.M."/>
            <person name="de Vries R.P."/>
            <person name="Ferreira P."/>
            <person name="Findley K."/>
            <person name="Foster B."/>
            <person name="Gaskell J."/>
            <person name="Glotzer D."/>
            <person name="Gorecki P."/>
            <person name="Heitman J."/>
            <person name="Hesse C."/>
            <person name="Hori C."/>
            <person name="Igarashi K."/>
            <person name="Jurgens J.A."/>
            <person name="Kallen N."/>
            <person name="Kersten P."/>
            <person name="Kohler A."/>
            <person name="Kuees U."/>
            <person name="Kumar T.K.A."/>
            <person name="Kuo A."/>
            <person name="LaButti K."/>
            <person name="Larrondo L.F."/>
            <person name="Lindquist E."/>
            <person name="Ling A."/>
            <person name="Lombard V."/>
            <person name="Lucas S."/>
            <person name="Lundell T."/>
            <person name="Martin R."/>
            <person name="McLaughlin D.J."/>
            <person name="Morgenstern I."/>
            <person name="Morin E."/>
            <person name="Murat C."/>
            <person name="Nagy L.G."/>
            <person name="Nolan M."/>
            <person name="Ohm R.A."/>
            <person name="Patyshakuliyeva A."/>
            <person name="Rokas A."/>
            <person name="Ruiz-Duenas F.J."/>
            <person name="Sabat G."/>
            <person name="Salamov A."/>
            <person name="Samejima M."/>
            <person name="Schmutz J."/>
            <person name="Slot J.C."/>
            <person name="St John F."/>
            <person name="Stenlid J."/>
            <person name="Sun H."/>
            <person name="Sun S."/>
            <person name="Syed K."/>
            <person name="Tsang A."/>
            <person name="Wiebenga A."/>
            <person name="Young D."/>
            <person name="Pisabarro A."/>
            <person name="Eastwood D.C."/>
            <person name="Martin F."/>
            <person name="Cullen D."/>
            <person name="Grigoriev I.V."/>
            <person name="Hibbett D.S."/>
        </authorList>
    </citation>
    <scope>NUCLEOTIDE SEQUENCE [LARGE SCALE GENOMIC DNA]</scope>
    <source>
        <strain evidence="3">RWD-64-598 SS2</strain>
    </source>
</reference>
<accession>R7SGB2</accession>
<protein>
    <submittedName>
        <fullName evidence="2">Uncharacterized protein</fullName>
    </submittedName>
</protein>
<evidence type="ECO:0000313" key="2">
    <source>
        <dbReference type="EMBL" id="EIW74129.1"/>
    </source>
</evidence>
<feature type="region of interest" description="Disordered" evidence="1">
    <location>
        <begin position="126"/>
        <end position="149"/>
    </location>
</feature>
<feature type="compositionally biased region" description="Basic and acidic residues" evidence="1">
    <location>
        <begin position="134"/>
        <end position="149"/>
    </location>
</feature>
<dbReference type="Proteomes" id="UP000053558">
    <property type="component" value="Unassembled WGS sequence"/>
</dbReference>
<name>R7SGB2_CONPW</name>
<keyword evidence="3" id="KW-1185">Reference proteome</keyword>
<dbReference type="RefSeq" id="XP_007775705.1">
    <property type="nucleotide sequence ID" value="XM_007777515.1"/>
</dbReference>
<dbReference type="KEGG" id="cput:CONPUDRAFT_78281"/>
<organism evidence="2 3">
    <name type="scientific">Coniophora puteana (strain RWD-64-598)</name>
    <name type="common">Brown rot fungus</name>
    <dbReference type="NCBI Taxonomy" id="741705"/>
    <lineage>
        <taxon>Eukaryota</taxon>
        <taxon>Fungi</taxon>
        <taxon>Dikarya</taxon>
        <taxon>Basidiomycota</taxon>
        <taxon>Agaricomycotina</taxon>
        <taxon>Agaricomycetes</taxon>
        <taxon>Agaricomycetidae</taxon>
        <taxon>Boletales</taxon>
        <taxon>Coniophorineae</taxon>
        <taxon>Coniophoraceae</taxon>
        <taxon>Coniophora</taxon>
    </lineage>
</organism>
<proteinExistence type="predicted"/>
<feature type="compositionally biased region" description="Acidic residues" evidence="1">
    <location>
        <begin position="17"/>
        <end position="27"/>
    </location>
</feature>
<gene>
    <name evidence="2" type="ORF">CONPUDRAFT_78281</name>
</gene>
<evidence type="ECO:0000313" key="3">
    <source>
        <dbReference type="Proteomes" id="UP000053558"/>
    </source>
</evidence>